<feature type="transmembrane region" description="Helical" evidence="13">
    <location>
        <begin position="12"/>
        <end position="30"/>
    </location>
</feature>
<evidence type="ECO:0000256" key="6">
    <source>
        <dbReference type="ARBA" id="ARBA00022989"/>
    </source>
</evidence>
<evidence type="ECO:0000256" key="12">
    <source>
        <dbReference type="RuleBase" id="RU000679"/>
    </source>
</evidence>
<organism evidence="14">
    <name type="scientific">Culicoides sonorensis</name>
    <name type="common">Biting midge</name>
    <dbReference type="NCBI Taxonomy" id="179676"/>
    <lineage>
        <taxon>Eukaryota</taxon>
        <taxon>Metazoa</taxon>
        <taxon>Ecdysozoa</taxon>
        <taxon>Arthropoda</taxon>
        <taxon>Hexapoda</taxon>
        <taxon>Insecta</taxon>
        <taxon>Pterygota</taxon>
        <taxon>Neoptera</taxon>
        <taxon>Endopterygota</taxon>
        <taxon>Diptera</taxon>
        <taxon>Nematocera</taxon>
        <taxon>Chironomoidea</taxon>
        <taxon>Ceratopogonidae</taxon>
        <taxon>Ceratopogoninae</taxon>
        <taxon>Culicoides</taxon>
        <taxon>Monoculicoides</taxon>
    </lineage>
</organism>
<dbReference type="GO" id="GO:0005272">
    <property type="term" value="F:sodium channel activity"/>
    <property type="evidence" value="ECO:0007669"/>
    <property type="project" value="UniProtKB-KW"/>
</dbReference>
<dbReference type="EMBL" id="UFQT01000801">
    <property type="protein sequence ID" value="SSX27339.1"/>
    <property type="molecule type" value="Genomic_DNA"/>
</dbReference>
<evidence type="ECO:0000256" key="9">
    <source>
        <dbReference type="ARBA" id="ARBA00023136"/>
    </source>
</evidence>
<evidence type="ECO:0000256" key="7">
    <source>
        <dbReference type="ARBA" id="ARBA00023053"/>
    </source>
</evidence>
<comment type="similarity">
    <text evidence="2 12">Belongs to the amiloride-sensitive sodium channel (TC 1.A.6) family.</text>
</comment>
<evidence type="ECO:0000256" key="10">
    <source>
        <dbReference type="ARBA" id="ARBA00023201"/>
    </source>
</evidence>
<keyword evidence="8 12" id="KW-0406">Ion transport</keyword>
<dbReference type="Pfam" id="PF00858">
    <property type="entry name" value="ASC"/>
    <property type="match status" value="2"/>
</dbReference>
<keyword evidence="11 12" id="KW-0407">Ion channel</keyword>
<evidence type="ECO:0000256" key="1">
    <source>
        <dbReference type="ARBA" id="ARBA00004141"/>
    </source>
</evidence>
<evidence type="ECO:0000256" key="13">
    <source>
        <dbReference type="SAM" id="Phobius"/>
    </source>
</evidence>
<comment type="subcellular location">
    <subcellularLocation>
        <location evidence="1">Membrane</location>
        <topology evidence="1">Multi-pass membrane protein</topology>
    </subcellularLocation>
</comment>
<keyword evidence="4 12" id="KW-0894">Sodium channel</keyword>
<evidence type="ECO:0000256" key="3">
    <source>
        <dbReference type="ARBA" id="ARBA00022448"/>
    </source>
</evidence>
<keyword evidence="9 13" id="KW-0472">Membrane</keyword>
<dbReference type="OMA" id="FSCHENG"/>
<sequence>MKSSIFNVIRKLLFFLIFIYSSYIITMKIIDTYENNSLSIVIENLKPYDLQIFPSIAVCEIGYTKETYNGIEELMEDIIWKPKESAEYNYDVEDFILRVVFHNLYNHGPIAPYCLAYAECSKESTCIGCPDSGFIGFADKIRSSCNNMFNGCYWNNNEFNCCVHFLPLPTTVGKCFMINSIQTFGKINLDMNYGMQTSFPTLHLQLKKASSIYVLNKEEIPHILLTSMQFLLVPEGFSEQVLLSVRHNKNDVETINLQHSLKIMSPQTTTLQTWSNLGVNCHCYQSCGESEFKIISHSSSTKHTNFRNFNLSVDAWPSFRYRRQILRKPIDLLVSIGGIVSLLIGASLMNLFEYLFLYLIPKQKLKC</sequence>
<feature type="transmembrane region" description="Helical" evidence="13">
    <location>
        <begin position="332"/>
        <end position="360"/>
    </location>
</feature>
<protein>
    <submittedName>
        <fullName evidence="14">CSON014447 protein</fullName>
    </submittedName>
</protein>
<keyword evidence="6 13" id="KW-1133">Transmembrane helix</keyword>
<name>A0A336MEI4_CULSO</name>
<accession>A0A336MEI4</accession>
<keyword evidence="3 12" id="KW-0813">Transport</keyword>
<evidence type="ECO:0000256" key="4">
    <source>
        <dbReference type="ARBA" id="ARBA00022461"/>
    </source>
</evidence>
<dbReference type="GO" id="GO:0016020">
    <property type="term" value="C:membrane"/>
    <property type="evidence" value="ECO:0007669"/>
    <property type="project" value="UniProtKB-SubCell"/>
</dbReference>
<keyword evidence="5 12" id="KW-0812">Transmembrane</keyword>
<keyword evidence="10 12" id="KW-0739">Sodium transport</keyword>
<gene>
    <name evidence="14" type="primary">CSON014447</name>
</gene>
<proteinExistence type="inferred from homology"/>
<evidence type="ECO:0000256" key="2">
    <source>
        <dbReference type="ARBA" id="ARBA00007193"/>
    </source>
</evidence>
<dbReference type="AlphaFoldDB" id="A0A336MEI4"/>
<dbReference type="InterPro" id="IPR001873">
    <property type="entry name" value="ENaC"/>
</dbReference>
<dbReference type="VEuPathDB" id="VectorBase:CSON014447"/>
<evidence type="ECO:0000313" key="14">
    <source>
        <dbReference type="EMBL" id="SSX27339.1"/>
    </source>
</evidence>
<evidence type="ECO:0000256" key="11">
    <source>
        <dbReference type="ARBA" id="ARBA00023303"/>
    </source>
</evidence>
<evidence type="ECO:0000256" key="5">
    <source>
        <dbReference type="ARBA" id="ARBA00022692"/>
    </source>
</evidence>
<keyword evidence="7" id="KW-0915">Sodium</keyword>
<evidence type="ECO:0000256" key="8">
    <source>
        <dbReference type="ARBA" id="ARBA00023065"/>
    </source>
</evidence>
<reference evidence="14" key="1">
    <citation type="submission" date="2018-07" db="EMBL/GenBank/DDBJ databases">
        <authorList>
            <person name="Quirk P.G."/>
            <person name="Krulwich T.A."/>
        </authorList>
    </citation>
    <scope>NUCLEOTIDE SEQUENCE</scope>
</reference>